<keyword evidence="4 7" id="KW-1133">Transmembrane helix</keyword>
<feature type="transmembrane region" description="Helical" evidence="7">
    <location>
        <begin position="95"/>
        <end position="116"/>
    </location>
</feature>
<dbReference type="PANTHER" id="PTHR22950">
    <property type="entry name" value="AMINO ACID TRANSPORTER"/>
    <property type="match status" value="1"/>
</dbReference>
<feature type="compositionally biased region" description="Low complexity" evidence="6">
    <location>
        <begin position="13"/>
        <end position="30"/>
    </location>
</feature>
<feature type="transmembrane region" description="Helical" evidence="7">
    <location>
        <begin position="287"/>
        <end position="313"/>
    </location>
</feature>
<feature type="transmembrane region" description="Helical" evidence="7">
    <location>
        <begin position="185"/>
        <end position="204"/>
    </location>
</feature>
<feature type="region of interest" description="Disordered" evidence="6">
    <location>
        <begin position="1"/>
        <end position="30"/>
    </location>
</feature>
<evidence type="ECO:0000313" key="10">
    <source>
        <dbReference type="Proteomes" id="UP001140217"/>
    </source>
</evidence>
<feature type="transmembrane region" description="Helical" evidence="7">
    <location>
        <begin position="374"/>
        <end position="398"/>
    </location>
</feature>
<dbReference type="InterPro" id="IPR013057">
    <property type="entry name" value="AA_transpt_TM"/>
</dbReference>
<feature type="transmembrane region" description="Helical" evidence="7">
    <location>
        <begin position="211"/>
        <end position="231"/>
    </location>
</feature>
<evidence type="ECO:0000256" key="2">
    <source>
        <dbReference type="ARBA" id="ARBA00008066"/>
    </source>
</evidence>
<dbReference type="OrthoDB" id="40134at2759"/>
<dbReference type="EMBL" id="JANBUL010000321">
    <property type="protein sequence ID" value="KAJ2776971.1"/>
    <property type="molecule type" value="Genomic_DNA"/>
</dbReference>
<accession>A0A9W8LDE6</accession>
<evidence type="ECO:0000256" key="3">
    <source>
        <dbReference type="ARBA" id="ARBA00022692"/>
    </source>
</evidence>
<evidence type="ECO:0000256" key="1">
    <source>
        <dbReference type="ARBA" id="ARBA00004141"/>
    </source>
</evidence>
<feature type="transmembrane region" description="Helical" evidence="7">
    <location>
        <begin position="404"/>
        <end position="423"/>
    </location>
</feature>
<dbReference type="GO" id="GO:0015179">
    <property type="term" value="F:L-amino acid transmembrane transporter activity"/>
    <property type="evidence" value="ECO:0007669"/>
    <property type="project" value="TreeGrafter"/>
</dbReference>
<keyword evidence="5 7" id="KW-0472">Membrane</keyword>
<dbReference type="Proteomes" id="UP001140217">
    <property type="component" value="Unassembled WGS sequence"/>
</dbReference>
<evidence type="ECO:0000256" key="6">
    <source>
        <dbReference type="SAM" id="MobiDB-lite"/>
    </source>
</evidence>
<keyword evidence="10" id="KW-1185">Reference proteome</keyword>
<evidence type="ECO:0000256" key="5">
    <source>
        <dbReference type="ARBA" id="ARBA00023136"/>
    </source>
</evidence>
<evidence type="ECO:0000256" key="4">
    <source>
        <dbReference type="ARBA" id="ARBA00022989"/>
    </source>
</evidence>
<feature type="transmembrane region" description="Helical" evidence="7">
    <location>
        <begin position="435"/>
        <end position="455"/>
    </location>
</feature>
<feature type="transmembrane region" description="Helical" evidence="7">
    <location>
        <begin position="68"/>
        <end position="89"/>
    </location>
</feature>
<dbReference type="GO" id="GO:0005774">
    <property type="term" value="C:vacuolar membrane"/>
    <property type="evidence" value="ECO:0007669"/>
    <property type="project" value="TreeGrafter"/>
</dbReference>
<reference evidence="9" key="1">
    <citation type="submission" date="2022-07" db="EMBL/GenBank/DDBJ databases">
        <title>Phylogenomic reconstructions and comparative analyses of Kickxellomycotina fungi.</title>
        <authorList>
            <person name="Reynolds N.K."/>
            <person name="Stajich J.E."/>
            <person name="Barry K."/>
            <person name="Grigoriev I.V."/>
            <person name="Crous P."/>
            <person name="Smith M.E."/>
        </authorList>
    </citation>
    <scope>NUCLEOTIDE SEQUENCE</scope>
    <source>
        <strain evidence="9">NBRC 105414</strain>
    </source>
</reference>
<proteinExistence type="inferred from homology"/>
<comment type="caution">
    <text evidence="9">The sequence shown here is derived from an EMBL/GenBank/DDBJ whole genome shotgun (WGS) entry which is preliminary data.</text>
</comment>
<evidence type="ECO:0000313" key="9">
    <source>
        <dbReference type="EMBL" id="KAJ2776971.1"/>
    </source>
</evidence>
<name>A0A9W8LDE6_9FUNG</name>
<feature type="transmembrane region" description="Helical" evidence="7">
    <location>
        <begin position="251"/>
        <end position="275"/>
    </location>
</feature>
<gene>
    <name evidence="9" type="ORF">H4R18_005389</name>
</gene>
<keyword evidence="3 7" id="KW-0812">Transmembrane</keyword>
<dbReference type="Gene3D" id="1.20.1740.10">
    <property type="entry name" value="Amino acid/polyamine transporter I"/>
    <property type="match status" value="1"/>
</dbReference>
<sequence>MARGASTLRLHGDSTSDNANTDSSANSAASLTKTHSKELTASGEAASVSEDGGNDVYLEHAVKRTGSWVGAVFNVMCIGVGTGVMNLPSVVKRSGWFGIFLFVLMAVIGWYVGVLFRRAMYARPGRRISSFALVTREAFGAPGYWFATAITYVYCCGTVVSWIIVSGTQITRLLGFAGAHLDKKISMTIIAVVMWIPFTLLKTLKEITISSVFGVLTAMFSVVVFAVTTIRHKYTDTYHSPDFDSAPSHKFIIGEGIPSALASISFMYAGAVAFPHLEGNMRKPHQFGWMLLLSNALVCGAYLLSAVPGYYAFGDQTVSPILGNLPNLPIVNAATIIIIIHVIFAAPVMLVSANLELELAFGVMPGIIGKRREFVLRVIMRTVTMGILLAISIAIPYFGEVIDLMSAISTTVVFFMVPVFCYVKLFGWRTIPKYELLLCALLAAVGGVACVWGFIDAVKALKKAVENDHR</sequence>
<feature type="transmembrane region" description="Helical" evidence="7">
    <location>
        <begin position="144"/>
        <end position="165"/>
    </location>
</feature>
<organism evidence="9 10">
    <name type="scientific">Coemansia javaensis</name>
    <dbReference type="NCBI Taxonomy" id="2761396"/>
    <lineage>
        <taxon>Eukaryota</taxon>
        <taxon>Fungi</taxon>
        <taxon>Fungi incertae sedis</taxon>
        <taxon>Zoopagomycota</taxon>
        <taxon>Kickxellomycotina</taxon>
        <taxon>Kickxellomycetes</taxon>
        <taxon>Kickxellales</taxon>
        <taxon>Kickxellaceae</taxon>
        <taxon>Coemansia</taxon>
    </lineage>
</organism>
<dbReference type="PANTHER" id="PTHR22950:SF349">
    <property type="entry name" value="AMINO ACID TRANSPORTER TRANSMEMBRANE DOMAIN-CONTAINING PROTEIN"/>
    <property type="match status" value="1"/>
</dbReference>
<evidence type="ECO:0000259" key="8">
    <source>
        <dbReference type="Pfam" id="PF01490"/>
    </source>
</evidence>
<comment type="subcellular location">
    <subcellularLocation>
        <location evidence="1">Membrane</location>
        <topology evidence="1">Multi-pass membrane protein</topology>
    </subcellularLocation>
</comment>
<comment type="similarity">
    <text evidence="2">Belongs to the amino acid/polyamine transporter 2 family.</text>
</comment>
<dbReference type="Pfam" id="PF01490">
    <property type="entry name" value="Aa_trans"/>
    <property type="match status" value="1"/>
</dbReference>
<feature type="domain" description="Amino acid transporter transmembrane" evidence="8">
    <location>
        <begin position="64"/>
        <end position="455"/>
    </location>
</feature>
<dbReference type="AlphaFoldDB" id="A0A9W8LDE6"/>
<evidence type="ECO:0000256" key="7">
    <source>
        <dbReference type="SAM" id="Phobius"/>
    </source>
</evidence>
<protein>
    <recommendedName>
        <fullName evidence="8">Amino acid transporter transmembrane domain-containing protein</fullName>
    </recommendedName>
</protein>
<feature type="transmembrane region" description="Helical" evidence="7">
    <location>
        <begin position="333"/>
        <end position="353"/>
    </location>
</feature>